<evidence type="ECO:0000313" key="6">
    <source>
        <dbReference type="Proteomes" id="UP000035352"/>
    </source>
</evidence>
<evidence type="ECO:0000256" key="1">
    <source>
        <dbReference type="ARBA" id="ARBA00008061"/>
    </source>
</evidence>
<evidence type="ECO:0000256" key="3">
    <source>
        <dbReference type="ARBA" id="ARBA00023295"/>
    </source>
</evidence>
<dbReference type="GO" id="GO:0004556">
    <property type="term" value="F:alpha-amylase activity"/>
    <property type="evidence" value="ECO:0007669"/>
    <property type="project" value="TreeGrafter"/>
</dbReference>
<comment type="similarity">
    <text evidence="1">Belongs to the glycosyl hydrolase 13 family.</text>
</comment>
<sequence>MAPHDAAWWQHHAIYQIYPLSFQDDDGDGRGDLRGIEARLDHLQWLGVGAVWLGPVFRSPMADFGYDIEDHTAIDPVFGSLRDFDRLLQALHARGLRLILDFVPNHTSDRHPWFVESRSSRHSLKRDWYLWADAAPGGGPPNNWLSRFGGSAWAWDAGSGQYYYHAFLEAQPDLNWRHPAVRAAMADVMRFWLRRGVDGFRVDAAAVLAEDRCLRDDPPQDEADTQIPPPERLQRVYTNYRPEVLDWLAELRCACDEFADRVLLGEVDASGDRIAHFCGDPERPLLHLPLNYRLLDTPWRAAPLAAAIEHYLGLLPDHAWPNWVIGSHDKTRIVDRVGPEQARIAALLSCTLPGSVIVYAGDELGLPGAPIAHEHSRDPFERRVPGYGLNRDPERAPMPWQAGHGGGFTSGTPWLPLPPGTDHTSAAAQRDDTTSMLHLYRRLLTLRAQHPALHSTAYTALPMEDDTLLAFQRGSAEHPLAVVLNLGASPRHAQLPPQHRWQVLLSTHLDRDTERLQRTAVLREHEGLVLCPARPADDQR</sequence>
<organism evidence="5 6">
    <name type="scientific">Caldimonas brevitalea</name>
    <dbReference type="NCBI Taxonomy" id="413882"/>
    <lineage>
        <taxon>Bacteria</taxon>
        <taxon>Pseudomonadati</taxon>
        <taxon>Pseudomonadota</taxon>
        <taxon>Betaproteobacteria</taxon>
        <taxon>Burkholderiales</taxon>
        <taxon>Sphaerotilaceae</taxon>
        <taxon>Caldimonas</taxon>
    </lineage>
</organism>
<dbReference type="Gene3D" id="2.60.40.1180">
    <property type="entry name" value="Golgi alpha-mannosidase II"/>
    <property type="match status" value="1"/>
</dbReference>
<dbReference type="Gene3D" id="3.20.20.80">
    <property type="entry name" value="Glycosidases"/>
    <property type="match status" value="1"/>
</dbReference>
<dbReference type="FunFam" id="3.90.400.10:FF:000002">
    <property type="entry name" value="Sucrose isomerase"/>
    <property type="match status" value="1"/>
</dbReference>
<dbReference type="PANTHER" id="PTHR10357">
    <property type="entry name" value="ALPHA-AMYLASE FAMILY MEMBER"/>
    <property type="match status" value="1"/>
</dbReference>
<proteinExistence type="inferred from homology"/>
<name>A0A0G3BDE5_9BURK</name>
<protein>
    <submittedName>
        <fullName evidence="5">Alpha-amylase</fullName>
    </submittedName>
</protein>
<feature type="domain" description="Glycosyl hydrolase family 13 catalytic" evidence="4">
    <location>
        <begin position="16"/>
        <end position="395"/>
    </location>
</feature>
<keyword evidence="2" id="KW-0378">Hydrolase</keyword>
<dbReference type="InterPro" id="IPR017853">
    <property type="entry name" value="GH"/>
</dbReference>
<evidence type="ECO:0000259" key="4">
    <source>
        <dbReference type="SMART" id="SM00642"/>
    </source>
</evidence>
<dbReference type="KEGG" id="pbh:AAW51_0718"/>
<keyword evidence="6" id="KW-1185">Reference proteome</keyword>
<evidence type="ECO:0000256" key="2">
    <source>
        <dbReference type="ARBA" id="ARBA00022801"/>
    </source>
</evidence>
<evidence type="ECO:0000313" key="5">
    <source>
        <dbReference type="EMBL" id="AKJ27409.1"/>
    </source>
</evidence>
<keyword evidence="3" id="KW-0326">Glycosidase</keyword>
<dbReference type="Gene3D" id="3.90.400.10">
    <property type="entry name" value="Oligo-1,6-glucosidase, Domain 2"/>
    <property type="match status" value="1"/>
</dbReference>
<dbReference type="SUPFAM" id="SSF51445">
    <property type="entry name" value="(Trans)glycosidases"/>
    <property type="match status" value="1"/>
</dbReference>
<dbReference type="SUPFAM" id="SSF51011">
    <property type="entry name" value="Glycosyl hydrolase domain"/>
    <property type="match status" value="1"/>
</dbReference>
<dbReference type="Proteomes" id="UP000035352">
    <property type="component" value="Chromosome"/>
</dbReference>
<dbReference type="STRING" id="413882.AAW51_0718"/>
<dbReference type="RefSeq" id="WP_047193514.1">
    <property type="nucleotide sequence ID" value="NZ_CP011371.1"/>
</dbReference>
<dbReference type="PATRIC" id="fig|413882.6.peg.761"/>
<accession>A0A0G3BDE5</accession>
<dbReference type="InterPro" id="IPR006047">
    <property type="entry name" value="GH13_cat_dom"/>
</dbReference>
<dbReference type="SMART" id="SM00642">
    <property type="entry name" value="Aamy"/>
    <property type="match status" value="1"/>
</dbReference>
<dbReference type="PANTHER" id="PTHR10357:SF179">
    <property type="entry name" value="NEUTRAL AND BASIC AMINO ACID TRANSPORT PROTEIN RBAT"/>
    <property type="match status" value="1"/>
</dbReference>
<dbReference type="AlphaFoldDB" id="A0A0G3BDE5"/>
<dbReference type="InterPro" id="IPR013780">
    <property type="entry name" value="Glyco_hydro_b"/>
</dbReference>
<gene>
    <name evidence="5" type="primary">malZ</name>
    <name evidence="5" type="ORF">AAW51_0718</name>
</gene>
<reference evidence="5 6" key="1">
    <citation type="submission" date="2015-05" db="EMBL/GenBank/DDBJ databases">
        <authorList>
            <person name="Tang B."/>
            <person name="Yu Y."/>
        </authorList>
    </citation>
    <scope>NUCLEOTIDE SEQUENCE [LARGE SCALE GENOMIC DNA]</scope>
    <source>
        <strain evidence="5 6">DSM 7029</strain>
    </source>
</reference>
<dbReference type="GO" id="GO:0009313">
    <property type="term" value="P:oligosaccharide catabolic process"/>
    <property type="evidence" value="ECO:0007669"/>
    <property type="project" value="TreeGrafter"/>
</dbReference>
<dbReference type="InterPro" id="IPR045857">
    <property type="entry name" value="O16G_dom_2"/>
</dbReference>
<dbReference type="OrthoDB" id="9805159at2"/>
<dbReference type="Pfam" id="PF00128">
    <property type="entry name" value="Alpha-amylase"/>
    <property type="match status" value="1"/>
</dbReference>
<dbReference type="EMBL" id="CP011371">
    <property type="protein sequence ID" value="AKJ27409.1"/>
    <property type="molecule type" value="Genomic_DNA"/>
</dbReference>